<proteinExistence type="predicted"/>
<gene>
    <name evidence="1" type="ORF">OCTVUL_1B028490</name>
</gene>
<evidence type="ECO:0000313" key="2">
    <source>
        <dbReference type="Proteomes" id="UP001162480"/>
    </source>
</evidence>
<organism evidence="1 2">
    <name type="scientific">Octopus vulgaris</name>
    <name type="common">Common octopus</name>
    <dbReference type="NCBI Taxonomy" id="6645"/>
    <lineage>
        <taxon>Eukaryota</taxon>
        <taxon>Metazoa</taxon>
        <taxon>Spiralia</taxon>
        <taxon>Lophotrochozoa</taxon>
        <taxon>Mollusca</taxon>
        <taxon>Cephalopoda</taxon>
        <taxon>Coleoidea</taxon>
        <taxon>Octopodiformes</taxon>
        <taxon>Octopoda</taxon>
        <taxon>Incirrata</taxon>
        <taxon>Octopodidae</taxon>
        <taxon>Octopus</taxon>
    </lineage>
</organism>
<sequence>MVLGYSEWLKQRSTISHDGIKEARRNPQLNLSGIAESYHIVSKRALAASLKCIGVLPRAKRCIQTHNVLHKFTEGDVHCGKYHH</sequence>
<dbReference type="AlphaFoldDB" id="A0AA36F788"/>
<protein>
    <submittedName>
        <fullName evidence="1">Uncharacterized protein</fullName>
    </submittedName>
</protein>
<evidence type="ECO:0000313" key="1">
    <source>
        <dbReference type="EMBL" id="CAI9728421.1"/>
    </source>
</evidence>
<keyword evidence="2" id="KW-1185">Reference proteome</keyword>
<reference evidence="1" key="1">
    <citation type="submission" date="2023-08" db="EMBL/GenBank/DDBJ databases">
        <authorList>
            <person name="Alioto T."/>
            <person name="Alioto T."/>
            <person name="Gomez Garrido J."/>
        </authorList>
    </citation>
    <scope>NUCLEOTIDE SEQUENCE</scope>
</reference>
<name>A0AA36F788_OCTVU</name>
<dbReference type="Proteomes" id="UP001162480">
    <property type="component" value="Chromosome 9"/>
</dbReference>
<accession>A0AA36F788</accession>
<dbReference type="EMBL" id="OX597822">
    <property type="protein sequence ID" value="CAI9728421.1"/>
    <property type="molecule type" value="Genomic_DNA"/>
</dbReference>